<feature type="domain" description="Signal transduction histidine kinase internal region" evidence="2">
    <location>
        <begin position="398"/>
        <end position="475"/>
    </location>
</feature>
<keyword evidence="1" id="KW-1133">Transmembrane helix</keyword>
<dbReference type="Pfam" id="PF06580">
    <property type="entry name" value="His_kinase"/>
    <property type="match status" value="1"/>
</dbReference>
<evidence type="ECO:0000259" key="2">
    <source>
        <dbReference type="Pfam" id="PF06580"/>
    </source>
</evidence>
<dbReference type="Gene3D" id="6.10.340.10">
    <property type="match status" value="1"/>
</dbReference>
<feature type="transmembrane region" description="Helical" evidence="1">
    <location>
        <begin position="303"/>
        <end position="322"/>
    </location>
</feature>
<organism evidence="3 4">
    <name type="scientific">Paenibacillus sabuli</name>
    <dbReference type="NCBI Taxonomy" id="2772509"/>
    <lineage>
        <taxon>Bacteria</taxon>
        <taxon>Bacillati</taxon>
        <taxon>Bacillota</taxon>
        <taxon>Bacilli</taxon>
        <taxon>Bacillales</taxon>
        <taxon>Paenibacillaceae</taxon>
        <taxon>Paenibacillus</taxon>
    </lineage>
</organism>
<dbReference type="SUPFAM" id="SSF55874">
    <property type="entry name" value="ATPase domain of HSP90 chaperone/DNA topoisomerase II/histidine kinase"/>
    <property type="match status" value="1"/>
</dbReference>
<proteinExistence type="predicted"/>
<sequence length="616" mass="71046">MRRGGSLQTRLIVVYSLIIILIVTASFSFFYLFQRAKHESWMLDAHRREMNSMSQNIDSMLYSVDRLAMQLKYNDEIENTFYYLRFEPEPELYFERHRDQAERLKREINNIIGVDTMTFNRVSVISKTGAFIGVGAYYENQQVRERIRTLPWFEHLRDPNVYSDIWPVHEDPWGDHGQRVISVIREIGTDPYAIVEIQIPYSYIERKITTIWPTDGAFQWVIVDKTGSLVYAPGGALPEEALGQFLSLSAEGQAPRSGHTWIGGDGVPRAIMLYNTAMYSGWHFLLVQTEASFWANVEPMKQVFLTLALLLVVLSVVHVYVFSKKLLRPLRHLRDTMNEVTLDSIQKDEVYRLLQGYTMTKTHDEVHHLYYSFRKMLARLEESKTQVVEANAREIKAHYAALQAQINPHFLHNTLSLIGVIGYQSGNGSVMNLTSMLADMFRYATYSGGEQAQLKDELEHNRNYLEIMKIRYETHLQYSIEAEPGTETLRLPKITLQPFIENCFKHGFQHNCYPFIVRIRAYYADRDLFLEIEDNGVGFSASALEQWQAALLFDEDRPPLDSPDGGAGLRNTWNRLRMAYGMQFHCVLENGASGGARVRLIFRQVNLNQIGGDTVA</sequence>
<protein>
    <submittedName>
        <fullName evidence="3">Histidine kinase</fullName>
    </submittedName>
</protein>
<keyword evidence="4" id="KW-1185">Reference proteome</keyword>
<dbReference type="RefSeq" id="WP_190920636.1">
    <property type="nucleotide sequence ID" value="NZ_JACXIZ010000040.1"/>
</dbReference>
<dbReference type="AlphaFoldDB" id="A0A927BVD6"/>
<comment type="caution">
    <text evidence="3">The sequence shown here is derived from an EMBL/GenBank/DDBJ whole genome shotgun (WGS) entry which is preliminary data.</text>
</comment>
<dbReference type="PANTHER" id="PTHR34220">
    <property type="entry name" value="SENSOR HISTIDINE KINASE YPDA"/>
    <property type="match status" value="1"/>
</dbReference>
<evidence type="ECO:0000313" key="3">
    <source>
        <dbReference type="EMBL" id="MBD2847526.1"/>
    </source>
</evidence>
<gene>
    <name evidence="3" type="ORF">IDH44_20240</name>
</gene>
<dbReference type="Proteomes" id="UP000621560">
    <property type="component" value="Unassembled WGS sequence"/>
</dbReference>
<dbReference type="InterPro" id="IPR036890">
    <property type="entry name" value="HATPase_C_sf"/>
</dbReference>
<keyword evidence="3" id="KW-0808">Transferase</keyword>
<keyword evidence="1" id="KW-0472">Membrane</keyword>
<reference evidence="3" key="1">
    <citation type="submission" date="2020-09" db="EMBL/GenBank/DDBJ databases">
        <title>A novel bacterium of genus Paenibacillus, isolated from South China Sea.</title>
        <authorList>
            <person name="Huang H."/>
            <person name="Mo K."/>
            <person name="Hu Y."/>
        </authorList>
    </citation>
    <scope>NUCLEOTIDE SEQUENCE</scope>
    <source>
        <strain evidence="3">IB182496</strain>
    </source>
</reference>
<evidence type="ECO:0000313" key="4">
    <source>
        <dbReference type="Proteomes" id="UP000621560"/>
    </source>
</evidence>
<feature type="transmembrane region" description="Helical" evidence="1">
    <location>
        <begin position="12"/>
        <end position="33"/>
    </location>
</feature>
<keyword evidence="3" id="KW-0418">Kinase</keyword>
<dbReference type="PANTHER" id="PTHR34220:SF7">
    <property type="entry name" value="SENSOR HISTIDINE KINASE YPDA"/>
    <property type="match status" value="1"/>
</dbReference>
<accession>A0A927BVD6</accession>
<dbReference type="InterPro" id="IPR010559">
    <property type="entry name" value="Sig_transdc_His_kin_internal"/>
</dbReference>
<dbReference type="Gene3D" id="3.30.565.10">
    <property type="entry name" value="Histidine kinase-like ATPase, C-terminal domain"/>
    <property type="match status" value="1"/>
</dbReference>
<dbReference type="EMBL" id="JACXIZ010000040">
    <property type="protein sequence ID" value="MBD2847526.1"/>
    <property type="molecule type" value="Genomic_DNA"/>
</dbReference>
<evidence type="ECO:0000256" key="1">
    <source>
        <dbReference type="SAM" id="Phobius"/>
    </source>
</evidence>
<dbReference type="GO" id="GO:0016020">
    <property type="term" value="C:membrane"/>
    <property type="evidence" value="ECO:0007669"/>
    <property type="project" value="InterPro"/>
</dbReference>
<keyword evidence="1" id="KW-0812">Transmembrane</keyword>
<dbReference type="GO" id="GO:0000155">
    <property type="term" value="F:phosphorelay sensor kinase activity"/>
    <property type="evidence" value="ECO:0007669"/>
    <property type="project" value="InterPro"/>
</dbReference>
<name>A0A927BVD6_9BACL</name>
<dbReference type="InterPro" id="IPR050640">
    <property type="entry name" value="Bact_2-comp_sensor_kinase"/>
</dbReference>